<accession>A0ABS5IU67</accession>
<keyword evidence="4" id="KW-1185">Reference proteome</keyword>
<dbReference type="RefSeq" id="WP_211971554.1">
    <property type="nucleotide sequence ID" value="NZ_CBFHAM010000015.1"/>
</dbReference>
<comment type="caution">
    <text evidence="3">The sequence shown here is derived from an EMBL/GenBank/DDBJ whole genome shotgun (WGS) entry which is preliminary data.</text>
</comment>
<dbReference type="InterPro" id="IPR051267">
    <property type="entry name" value="STEAP_metalloreductase"/>
</dbReference>
<gene>
    <name evidence="3" type="ORF">KE626_03885</name>
</gene>
<protein>
    <submittedName>
        <fullName evidence="3">NAD(P)-binding domain-containing protein</fullName>
    </submittedName>
</protein>
<dbReference type="PANTHER" id="PTHR14239:SF10">
    <property type="entry name" value="REDUCTASE"/>
    <property type="match status" value="1"/>
</dbReference>
<name>A0ABS5IU67_9BACT</name>
<evidence type="ECO:0000313" key="3">
    <source>
        <dbReference type="EMBL" id="MBS0026446.1"/>
    </source>
</evidence>
<feature type="domain" description="Pyrroline-5-carboxylate reductase catalytic N-terminal" evidence="2">
    <location>
        <begin position="9"/>
        <end position="100"/>
    </location>
</feature>
<dbReference type="Pfam" id="PF03807">
    <property type="entry name" value="F420_oxidored"/>
    <property type="match status" value="1"/>
</dbReference>
<reference evidence="3 4" key="1">
    <citation type="submission" date="2021-04" db="EMBL/GenBank/DDBJ databases">
        <title>Chitinophaga sp. nov., isolated from the rhizosphere soil.</title>
        <authorList>
            <person name="He S."/>
        </authorList>
    </citation>
    <scope>NUCLEOTIDE SEQUENCE [LARGE SCALE GENOMIC DNA]</scope>
    <source>
        <strain evidence="3 4">2R12</strain>
    </source>
</reference>
<proteinExistence type="predicted"/>
<dbReference type="SUPFAM" id="SSF51735">
    <property type="entry name" value="NAD(P)-binding Rossmann-fold domains"/>
    <property type="match status" value="1"/>
</dbReference>
<dbReference type="InterPro" id="IPR028939">
    <property type="entry name" value="P5C_Rdtase_cat_N"/>
</dbReference>
<dbReference type="Proteomes" id="UP000676386">
    <property type="component" value="Unassembled WGS sequence"/>
</dbReference>
<evidence type="ECO:0000313" key="4">
    <source>
        <dbReference type="Proteomes" id="UP000676386"/>
    </source>
</evidence>
<dbReference type="PANTHER" id="PTHR14239">
    <property type="entry name" value="DUDULIN-RELATED"/>
    <property type="match status" value="1"/>
</dbReference>
<evidence type="ECO:0000259" key="2">
    <source>
        <dbReference type="Pfam" id="PF03807"/>
    </source>
</evidence>
<sequence length="224" mass="23720">MNTTNQKAKVAIIGLGNIGKAIAANLIKGNHPVILASREIEKAESLARELGSLATAEEISDAIQHAEVVIPAIYFDKIEAFLVQYAAVLKGKVIIDVSNPIAPDGNGGFKKIIDKDVSAGQTLLTLTPKDASLVKAFGTLGAATLSGAAFTSPERKVLFYASDNTNSNKQVEELITDSGFTPLHIGGISQSIRIEVFGDLHEFGALAKTVTLEEAQKAIRQHSN</sequence>
<keyword evidence="1" id="KW-0560">Oxidoreductase</keyword>
<dbReference type="EMBL" id="JAGTXB010000001">
    <property type="protein sequence ID" value="MBS0026446.1"/>
    <property type="molecule type" value="Genomic_DNA"/>
</dbReference>
<evidence type="ECO:0000256" key="1">
    <source>
        <dbReference type="ARBA" id="ARBA00023002"/>
    </source>
</evidence>
<organism evidence="3 4">
    <name type="scientific">Chitinophaga hostae</name>
    <dbReference type="NCBI Taxonomy" id="2831022"/>
    <lineage>
        <taxon>Bacteria</taxon>
        <taxon>Pseudomonadati</taxon>
        <taxon>Bacteroidota</taxon>
        <taxon>Chitinophagia</taxon>
        <taxon>Chitinophagales</taxon>
        <taxon>Chitinophagaceae</taxon>
        <taxon>Chitinophaga</taxon>
    </lineage>
</organism>
<dbReference type="Gene3D" id="3.40.50.720">
    <property type="entry name" value="NAD(P)-binding Rossmann-like Domain"/>
    <property type="match status" value="1"/>
</dbReference>
<dbReference type="InterPro" id="IPR036291">
    <property type="entry name" value="NAD(P)-bd_dom_sf"/>
</dbReference>